<accession>A0A934N8X7</accession>
<dbReference type="PRINTS" id="PR00478">
    <property type="entry name" value="PHRIBLKINASE"/>
</dbReference>
<keyword evidence="5" id="KW-0113">Calvin cycle</keyword>
<evidence type="ECO:0000256" key="6">
    <source>
        <dbReference type="ARBA" id="ARBA00022679"/>
    </source>
</evidence>
<keyword evidence="6 13" id="KW-0808">Transferase</keyword>
<comment type="caution">
    <text evidence="13">The sequence shown here is derived from an EMBL/GenBank/DDBJ whole genome shotgun (WGS) entry which is preliminary data.</text>
</comment>
<dbReference type="PROSITE" id="PS00567">
    <property type="entry name" value="PHOSPHORIBULOKINASE"/>
    <property type="match status" value="1"/>
</dbReference>
<evidence type="ECO:0000259" key="12">
    <source>
        <dbReference type="Pfam" id="PF00485"/>
    </source>
</evidence>
<dbReference type="PANTHER" id="PTHR10285">
    <property type="entry name" value="URIDINE KINASE"/>
    <property type="match status" value="1"/>
</dbReference>
<dbReference type="EMBL" id="JAEKNN010000012">
    <property type="protein sequence ID" value="MBJ7608407.1"/>
    <property type="molecule type" value="Genomic_DNA"/>
</dbReference>
<feature type="domain" description="Phosphoribulokinase/uridine kinase" evidence="12">
    <location>
        <begin position="25"/>
        <end position="203"/>
    </location>
</feature>
<evidence type="ECO:0000256" key="7">
    <source>
        <dbReference type="ARBA" id="ARBA00022741"/>
    </source>
</evidence>
<comment type="catalytic activity">
    <reaction evidence="10 11">
        <text>D-ribulose 5-phosphate + ATP = D-ribulose 1,5-bisphosphate + ADP + H(+)</text>
        <dbReference type="Rhea" id="RHEA:19365"/>
        <dbReference type="ChEBI" id="CHEBI:15378"/>
        <dbReference type="ChEBI" id="CHEBI:30616"/>
        <dbReference type="ChEBI" id="CHEBI:57870"/>
        <dbReference type="ChEBI" id="CHEBI:58121"/>
        <dbReference type="ChEBI" id="CHEBI:456216"/>
        <dbReference type="EC" id="2.7.1.19"/>
    </reaction>
</comment>
<name>A0A934N8X7_9BACT</name>
<protein>
    <recommendedName>
        <fullName evidence="3 11">Phosphoribulokinase</fullName>
        <ecNumber evidence="3 11">2.7.1.19</ecNumber>
    </recommendedName>
</protein>
<evidence type="ECO:0000313" key="14">
    <source>
        <dbReference type="Proteomes" id="UP000614410"/>
    </source>
</evidence>
<evidence type="ECO:0000313" key="13">
    <source>
        <dbReference type="EMBL" id="MBJ7608407.1"/>
    </source>
</evidence>
<evidence type="ECO:0000256" key="11">
    <source>
        <dbReference type="RuleBase" id="RU004082"/>
    </source>
</evidence>
<evidence type="ECO:0000256" key="1">
    <source>
        <dbReference type="ARBA" id="ARBA00005215"/>
    </source>
</evidence>
<reference evidence="13 14" key="1">
    <citation type="submission" date="2020-10" db="EMBL/GenBank/DDBJ databases">
        <title>Ca. Dormibacterota MAGs.</title>
        <authorList>
            <person name="Montgomery K."/>
        </authorList>
    </citation>
    <scope>NUCLEOTIDE SEQUENCE [LARGE SCALE GENOMIC DNA]</scope>
    <source>
        <strain evidence="13">Mitchell_Peninsula_5</strain>
    </source>
</reference>
<dbReference type="GO" id="GO:0008974">
    <property type="term" value="F:phosphoribulokinase activity"/>
    <property type="evidence" value="ECO:0007669"/>
    <property type="project" value="UniProtKB-EC"/>
</dbReference>
<dbReference type="Proteomes" id="UP000614410">
    <property type="component" value="Unassembled WGS sequence"/>
</dbReference>
<dbReference type="Gene3D" id="3.40.50.300">
    <property type="entry name" value="P-loop containing nucleotide triphosphate hydrolases"/>
    <property type="match status" value="1"/>
</dbReference>
<evidence type="ECO:0000256" key="5">
    <source>
        <dbReference type="ARBA" id="ARBA00022567"/>
    </source>
</evidence>
<dbReference type="GO" id="GO:0005524">
    <property type="term" value="F:ATP binding"/>
    <property type="evidence" value="ECO:0007669"/>
    <property type="project" value="UniProtKB-KW"/>
</dbReference>
<evidence type="ECO:0000256" key="10">
    <source>
        <dbReference type="ARBA" id="ARBA00047663"/>
    </source>
</evidence>
<keyword evidence="9" id="KW-0067">ATP-binding</keyword>
<evidence type="ECO:0000256" key="3">
    <source>
        <dbReference type="ARBA" id="ARBA00012042"/>
    </source>
</evidence>
<dbReference type="NCBIfam" id="NF005655">
    <property type="entry name" value="PRK07429.1"/>
    <property type="match status" value="1"/>
</dbReference>
<comment type="similarity">
    <text evidence="2 11">Belongs to the phosphoribulokinase family.</text>
</comment>
<evidence type="ECO:0000256" key="2">
    <source>
        <dbReference type="ARBA" id="ARBA00009719"/>
    </source>
</evidence>
<dbReference type="InterPro" id="IPR027417">
    <property type="entry name" value="P-loop_NTPase"/>
</dbReference>
<organism evidence="13 14">
    <name type="scientific">Candidatus Amunia macphersoniae</name>
    <dbReference type="NCBI Taxonomy" id="3127014"/>
    <lineage>
        <taxon>Bacteria</taxon>
        <taxon>Bacillati</taxon>
        <taxon>Candidatus Dormiibacterota</taxon>
        <taxon>Candidatus Dormibacteria</taxon>
        <taxon>Candidatus Aeolococcales</taxon>
        <taxon>Candidatus Aeolococcaceae</taxon>
        <taxon>Candidatus Amunia</taxon>
    </lineage>
</organism>
<dbReference type="SUPFAM" id="SSF52540">
    <property type="entry name" value="P-loop containing nucleoside triphosphate hydrolases"/>
    <property type="match status" value="1"/>
</dbReference>
<keyword evidence="8" id="KW-0418">Kinase</keyword>
<evidence type="ECO:0000256" key="8">
    <source>
        <dbReference type="ARBA" id="ARBA00022777"/>
    </source>
</evidence>
<evidence type="ECO:0000256" key="9">
    <source>
        <dbReference type="ARBA" id="ARBA00022840"/>
    </source>
</evidence>
<dbReference type="EC" id="2.7.1.19" evidence="3 11"/>
<dbReference type="InterPro" id="IPR006083">
    <property type="entry name" value="PRK/URK"/>
</dbReference>
<sequence length="331" mass="36963">MPDKAMSMERAGWSSEDPVQRPVMLTIAGDSAAGKTTLTKGLVEALGEANVTAVCADDYHRYDREERKTLPFTPLNPKCNYIEIMEQHLELLANGQPILKPKYDHSTGTFGRPEFVEARRFVIVEGLLPMYTRLAQACADVTVYLDPPEAIRRAWKIARDSTKRGYTKEQVVEELERREAESAEFIRPQRAKADIVVSFGPLQQAEDGLWPHAHAHEDSGGETLSATLLLRPTVTHPDLTSVLTDENRRAIHLKLIRDDDGKPVDALHVHGHAPPDLTHQVEEALWRGLEFGEDADLPQGIGGIEGVRNEPLAVTQLILVYHLLQLAAERR</sequence>
<dbReference type="GO" id="GO:0019253">
    <property type="term" value="P:reductive pentose-phosphate cycle"/>
    <property type="evidence" value="ECO:0007669"/>
    <property type="project" value="UniProtKB-KW"/>
</dbReference>
<evidence type="ECO:0000256" key="4">
    <source>
        <dbReference type="ARBA" id="ARBA00022531"/>
    </source>
</evidence>
<gene>
    <name evidence="13" type="ORF">JF887_03100</name>
</gene>
<comment type="pathway">
    <text evidence="1">Carbohydrate biosynthesis; Calvin cycle.</text>
</comment>
<dbReference type="Pfam" id="PF00485">
    <property type="entry name" value="PRK"/>
    <property type="match status" value="1"/>
</dbReference>
<dbReference type="InterPro" id="IPR006082">
    <property type="entry name" value="PRK"/>
</dbReference>
<proteinExistence type="inferred from homology"/>
<dbReference type="AlphaFoldDB" id="A0A934N8X7"/>
<keyword evidence="7" id="KW-0547">Nucleotide-binding</keyword>
<keyword evidence="4" id="KW-0602">Photosynthesis</keyword>